<sequence length="37" mass="4200">MRVTPAYTKSLLGAMHQVMQNTFRINLPQVRIPGQCV</sequence>
<feature type="non-terminal residue" evidence="1">
    <location>
        <position position="37"/>
    </location>
</feature>
<reference evidence="1" key="1">
    <citation type="submission" date="2020-11" db="EMBL/GenBank/DDBJ databases">
        <authorList>
            <person name="Tran Van P."/>
        </authorList>
    </citation>
    <scope>NUCLEOTIDE SEQUENCE</scope>
</reference>
<proteinExistence type="predicted"/>
<name>A0A7R8ZW80_9CRUS</name>
<evidence type="ECO:0000313" key="1">
    <source>
        <dbReference type="EMBL" id="CAD7236745.1"/>
    </source>
</evidence>
<dbReference type="AlphaFoldDB" id="A0A7R8ZW80"/>
<accession>A0A7R8ZW80</accession>
<protein>
    <submittedName>
        <fullName evidence="1">Uncharacterized protein</fullName>
    </submittedName>
</protein>
<organism evidence="1">
    <name type="scientific">Cyprideis torosa</name>
    <dbReference type="NCBI Taxonomy" id="163714"/>
    <lineage>
        <taxon>Eukaryota</taxon>
        <taxon>Metazoa</taxon>
        <taxon>Ecdysozoa</taxon>
        <taxon>Arthropoda</taxon>
        <taxon>Crustacea</taxon>
        <taxon>Oligostraca</taxon>
        <taxon>Ostracoda</taxon>
        <taxon>Podocopa</taxon>
        <taxon>Podocopida</taxon>
        <taxon>Cytherocopina</taxon>
        <taxon>Cytheroidea</taxon>
        <taxon>Cytherideidae</taxon>
        <taxon>Cyprideis</taxon>
    </lineage>
</organism>
<dbReference type="EMBL" id="OB681535">
    <property type="protein sequence ID" value="CAD7236745.1"/>
    <property type="molecule type" value="Genomic_DNA"/>
</dbReference>
<gene>
    <name evidence="1" type="ORF">CTOB1V02_LOCUS14560</name>
</gene>